<dbReference type="InterPro" id="IPR044299">
    <property type="entry name" value="GIS3/ZFP5/ZFP6"/>
</dbReference>
<evidence type="ECO:0000313" key="4">
    <source>
        <dbReference type="Proteomes" id="UP001386955"/>
    </source>
</evidence>
<dbReference type="PANTHER" id="PTHR46353">
    <property type="entry name" value="ZINC FINGER PROTEIN 5"/>
    <property type="match status" value="1"/>
</dbReference>
<sequence>MSSSSVNKPSSSPSSPSVLKLFGFSLKATDDDRSRKIQCLFCNREFQNLQALGGHQNAHRRERQMVRLAQFEYMRLHQRNQIFQTVTPHVVAQGASLTCVFGGATRFWTAPAESPQKLPVVEPPGTLPVPVVHVPVIGVDDNIDLELRLGTTSKESDK</sequence>
<dbReference type="PROSITE" id="PS00028">
    <property type="entry name" value="ZINC_FINGER_C2H2_1"/>
    <property type="match status" value="1"/>
</dbReference>
<dbReference type="InterPro" id="IPR036236">
    <property type="entry name" value="Znf_C2H2_sf"/>
</dbReference>
<reference evidence="3 4" key="1">
    <citation type="submission" date="2024-01" db="EMBL/GenBank/DDBJ databases">
        <title>The genomes of 5 underutilized Papilionoideae crops provide insights into root nodulation and disease resistanc.</title>
        <authorList>
            <person name="Jiang F."/>
        </authorList>
    </citation>
    <scope>NUCLEOTIDE SEQUENCE [LARGE SCALE GENOMIC DNA]</scope>
    <source>
        <strain evidence="3">DUOXIRENSHENG_FW03</strain>
        <tissue evidence="3">Leaves</tissue>
    </source>
</reference>
<dbReference type="GO" id="GO:0009740">
    <property type="term" value="P:gibberellic acid mediated signaling pathway"/>
    <property type="evidence" value="ECO:0007669"/>
    <property type="project" value="TreeGrafter"/>
</dbReference>
<dbReference type="PANTHER" id="PTHR46353:SF23">
    <property type="entry name" value="C2H2 ZINC FINGER-CONTAINING PROTEIN-RELATED"/>
    <property type="match status" value="1"/>
</dbReference>
<dbReference type="SUPFAM" id="SSF57667">
    <property type="entry name" value="beta-beta-alpha zinc fingers"/>
    <property type="match status" value="1"/>
</dbReference>
<keyword evidence="1" id="KW-0479">Metal-binding</keyword>
<protein>
    <recommendedName>
        <fullName evidence="2">C2H2-type domain-containing protein</fullName>
    </recommendedName>
</protein>
<keyword evidence="4" id="KW-1185">Reference proteome</keyword>
<keyword evidence="1" id="KW-0862">Zinc</keyword>
<comment type="caution">
    <text evidence="3">The sequence shown here is derived from an EMBL/GenBank/DDBJ whole genome shotgun (WGS) entry which is preliminary data.</text>
</comment>
<dbReference type="GO" id="GO:0005634">
    <property type="term" value="C:nucleus"/>
    <property type="evidence" value="ECO:0007669"/>
    <property type="project" value="TreeGrafter"/>
</dbReference>
<accession>A0AAN9XTC1</accession>
<dbReference type="PROSITE" id="PS50157">
    <property type="entry name" value="ZINC_FINGER_C2H2_2"/>
    <property type="match status" value="1"/>
</dbReference>
<dbReference type="GO" id="GO:0010090">
    <property type="term" value="P:trichome morphogenesis"/>
    <property type="evidence" value="ECO:0007669"/>
    <property type="project" value="InterPro"/>
</dbReference>
<evidence type="ECO:0000256" key="1">
    <source>
        <dbReference type="PROSITE-ProRule" id="PRU00042"/>
    </source>
</evidence>
<dbReference type="Proteomes" id="UP001386955">
    <property type="component" value="Unassembled WGS sequence"/>
</dbReference>
<dbReference type="GO" id="GO:0009736">
    <property type="term" value="P:cytokinin-activated signaling pathway"/>
    <property type="evidence" value="ECO:0007669"/>
    <property type="project" value="TreeGrafter"/>
</dbReference>
<proteinExistence type="predicted"/>
<dbReference type="EMBL" id="JAYMYS010000002">
    <property type="protein sequence ID" value="KAK7407290.1"/>
    <property type="molecule type" value="Genomic_DNA"/>
</dbReference>
<dbReference type="AlphaFoldDB" id="A0AAN9XTC1"/>
<gene>
    <name evidence="3" type="ORF">VNO78_09081</name>
</gene>
<evidence type="ECO:0000259" key="2">
    <source>
        <dbReference type="PROSITE" id="PS50157"/>
    </source>
</evidence>
<dbReference type="GO" id="GO:0000976">
    <property type="term" value="F:transcription cis-regulatory region binding"/>
    <property type="evidence" value="ECO:0007669"/>
    <property type="project" value="TreeGrafter"/>
</dbReference>
<organism evidence="3 4">
    <name type="scientific">Psophocarpus tetragonolobus</name>
    <name type="common">Winged bean</name>
    <name type="synonym">Dolichos tetragonolobus</name>
    <dbReference type="NCBI Taxonomy" id="3891"/>
    <lineage>
        <taxon>Eukaryota</taxon>
        <taxon>Viridiplantae</taxon>
        <taxon>Streptophyta</taxon>
        <taxon>Embryophyta</taxon>
        <taxon>Tracheophyta</taxon>
        <taxon>Spermatophyta</taxon>
        <taxon>Magnoliopsida</taxon>
        <taxon>eudicotyledons</taxon>
        <taxon>Gunneridae</taxon>
        <taxon>Pentapetalae</taxon>
        <taxon>rosids</taxon>
        <taxon>fabids</taxon>
        <taxon>Fabales</taxon>
        <taxon>Fabaceae</taxon>
        <taxon>Papilionoideae</taxon>
        <taxon>50 kb inversion clade</taxon>
        <taxon>NPAAA clade</taxon>
        <taxon>indigoferoid/millettioid clade</taxon>
        <taxon>Phaseoleae</taxon>
        <taxon>Psophocarpus</taxon>
    </lineage>
</organism>
<name>A0AAN9XTC1_PSOTE</name>
<dbReference type="InterPro" id="IPR013087">
    <property type="entry name" value="Znf_C2H2_type"/>
</dbReference>
<feature type="domain" description="C2H2-type" evidence="2">
    <location>
        <begin position="37"/>
        <end position="64"/>
    </location>
</feature>
<dbReference type="GO" id="GO:0008270">
    <property type="term" value="F:zinc ion binding"/>
    <property type="evidence" value="ECO:0007669"/>
    <property type="project" value="UniProtKB-KW"/>
</dbReference>
<evidence type="ECO:0000313" key="3">
    <source>
        <dbReference type="EMBL" id="KAK7407290.1"/>
    </source>
</evidence>
<dbReference type="GO" id="GO:0003700">
    <property type="term" value="F:DNA-binding transcription factor activity"/>
    <property type="evidence" value="ECO:0007669"/>
    <property type="project" value="TreeGrafter"/>
</dbReference>
<keyword evidence="1" id="KW-0863">Zinc-finger</keyword>